<gene>
    <name evidence="2" type="ORF">HMPREF1097_02710</name>
</gene>
<dbReference type="Proteomes" id="UP000013041">
    <property type="component" value="Unassembled WGS sequence"/>
</dbReference>
<evidence type="ECO:0000313" key="3">
    <source>
        <dbReference type="Proteomes" id="UP000013041"/>
    </source>
</evidence>
<protein>
    <submittedName>
        <fullName evidence="2">Uncharacterized protein</fullName>
    </submittedName>
</protein>
<comment type="caution">
    <text evidence="2">The sequence shown here is derived from an EMBL/GenBank/DDBJ whole genome shotgun (WGS) entry which is preliminary data.</text>
</comment>
<organism evidence="2 3">
    <name type="scientific">Enterocloster bolteae 90B8</name>
    <dbReference type="NCBI Taxonomy" id="997897"/>
    <lineage>
        <taxon>Bacteria</taxon>
        <taxon>Bacillati</taxon>
        <taxon>Bacillota</taxon>
        <taxon>Clostridia</taxon>
        <taxon>Lachnospirales</taxon>
        <taxon>Lachnospiraceae</taxon>
        <taxon>Enterocloster</taxon>
    </lineage>
</organism>
<dbReference type="AlphaFoldDB" id="N9ZE51"/>
<reference evidence="2 3" key="1">
    <citation type="submission" date="2013-01" db="EMBL/GenBank/DDBJ databases">
        <title>The Genome Sequence of Clostridium bolteae 90B8.</title>
        <authorList>
            <consortium name="The Broad Institute Genome Sequencing Platform"/>
            <person name="Earl A."/>
            <person name="Ward D."/>
            <person name="Feldgarden M."/>
            <person name="Gevers D."/>
            <person name="Courvalin P."/>
            <person name="Lambert T."/>
            <person name="Walker B."/>
            <person name="Young S.K."/>
            <person name="Zeng Q."/>
            <person name="Gargeya S."/>
            <person name="Fitzgerald M."/>
            <person name="Haas B."/>
            <person name="Abouelleil A."/>
            <person name="Alvarado L."/>
            <person name="Arachchi H.M."/>
            <person name="Berlin A.M."/>
            <person name="Chapman S.B."/>
            <person name="Dewar J."/>
            <person name="Goldberg J."/>
            <person name="Griggs A."/>
            <person name="Gujja S."/>
            <person name="Hansen M."/>
            <person name="Howarth C."/>
            <person name="Imamovic A."/>
            <person name="Larimer J."/>
            <person name="McCowan C."/>
            <person name="Murphy C."/>
            <person name="Neiman D."/>
            <person name="Pearson M."/>
            <person name="Priest M."/>
            <person name="Roberts A."/>
            <person name="Saif S."/>
            <person name="Shea T."/>
            <person name="Sisk P."/>
            <person name="Sykes S."/>
            <person name="Wortman J."/>
            <person name="Nusbaum C."/>
            <person name="Birren B."/>
        </authorList>
    </citation>
    <scope>NUCLEOTIDE SEQUENCE [LARGE SCALE GENOMIC DNA]</scope>
    <source>
        <strain evidence="2 3">90B8</strain>
    </source>
</reference>
<proteinExistence type="predicted"/>
<feature type="transmembrane region" description="Helical" evidence="1">
    <location>
        <begin position="168"/>
        <end position="192"/>
    </location>
</feature>
<keyword evidence="1" id="KW-0472">Membrane</keyword>
<keyword evidence="1" id="KW-1133">Transmembrane helix</keyword>
<feature type="transmembrane region" description="Helical" evidence="1">
    <location>
        <begin position="138"/>
        <end position="156"/>
    </location>
</feature>
<evidence type="ECO:0000256" key="1">
    <source>
        <dbReference type="SAM" id="Phobius"/>
    </source>
</evidence>
<dbReference type="RefSeq" id="WP_002572417.1">
    <property type="nucleotide sequence ID" value="NZ_KB851154.1"/>
</dbReference>
<evidence type="ECO:0000313" key="2">
    <source>
        <dbReference type="EMBL" id="ENZ38125.1"/>
    </source>
</evidence>
<dbReference type="EMBL" id="AGYG01000019">
    <property type="protein sequence ID" value="ENZ38125.1"/>
    <property type="molecule type" value="Genomic_DNA"/>
</dbReference>
<dbReference type="HOGENOM" id="CLU_1364748_0_0_9"/>
<feature type="transmembrane region" description="Helical" evidence="1">
    <location>
        <begin position="6"/>
        <end position="25"/>
    </location>
</feature>
<keyword evidence="1" id="KW-0812">Transmembrane</keyword>
<accession>N9ZE51</accession>
<sequence>MDRIYEIIKIIIPVVITGFVTYWVTKYNRCPIDKIAISYNRIYYPLLQVIKSSEGKNYKLILEETKKRLQKYNKYASRTTIAACKLLEDNIDSKNAKNCLRLLEDDIYKYNSKFRRMLGYPEPMFIFMYKYLSSYNKALFTFYVSISICVLAIYAYGILEAFPAFTKILLYIIIIGFIILCISVYMIAYYNIKYTLQKLIKPKK</sequence>
<name>N9ZE51_9FIRM</name>